<gene>
    <name evidence="4" type="ORF">CCHL11_02950</name>
</gene>
<dbReference type="OrthoDB" id="5387895at2759"/>
<reference evidence="4 5" key="1">
    <citation type="submission" date="2016-11" db="EMBL/GenBank/DDBJ databases">
        <title>Draft Genome Assembly of Colletotrichum chlorophyti a pathogen of herbaceous plants.</title>
        <authorList>
            <person name="Gan P."/>
            <person name="Narusaka M."/>
            <person name="Tsushima A."/>
            <person name="Narusaka Y."/>
            <person name="Takano Y."/>
            <person name="Shirasu K."/>
        </authorList>
    </citation>
    <scope>NUCLEOTIDE SEQUENCE [LARGE SCALE GENOMIC DNA]</scope>
    <source>
        <strain evidence="4 5">NTL11</strain>
    </source>
</reference>
<evidence type="ECO:0000313" key="5">
    <source>
        <dbReference type="Proteomes" id="UP000186583"/>
    </source>
</evidence>
<feature type="region of interest" description="Disordered" evidence="2">
    <location>
        <begin position="1"/>
        <end position="47"/>
    </location>
</feature>
<evidence type="ECO:0000256" key="2">
    <source>
        <dbReference type="SAM" id="MobiDB-lite"/>
    </source>
</evidence>
<dbReference type="PROSITE" id="PS50966">
    <property type="entry name" value="ZF_SWIM"/>
    <property type="match status" value="1"/>
</dbReference>
<dbReference type="InterPro" id="IPR007527">
    <property type="entry name" value="Znf_SWIM"/>
</dbReference>
<dbReference type="AlphaFoldDB" id="A0A1Q8S102"/>
<dbReference type="GO" id="GO:0008270">
    <property type="term" value="F:zinc ion binding"/>
    <property type="evidence" value="ECO:0007669"/>
    <property type="project" value="UniProtKB-KW"/>
</dbReference>
<evidence type="ECO:0000259" key="3">
    <source>
        <dbReference type="PROSITE" id="PS50966"/>
    </source>
</evidence>
<keyword evidence="1" id="KW-0863">Zinc-finger</keyword>
<accession>A0A1Q8S102</accession>
<feature type="region of interest" description="Disordered" evidence="2">
    <location>
        <begin position="321"/>
        <end position="340"/>
    </location>
</feature>
<feature type="compositionally biased region" description="Acidic residues" evidence="2">
    <location>
        <begin position="196"/>
        <end position="217"/>
    </location>
</feature>
<dbReference type="Proteomes" id="UP000186583">
    <property type="component" value="Unassembled WGS sequence"/>
</dbReference>
<organism evidence="4 5">
    <name type="scientific">Colletotrichum chlorophyti</name>
    <dbReference type="NCBI Taxonomy" id="708187"/>
    <lineage>
        <taxon>Eukaryota</taxon>
        <taxon>Fungi</taxon>
        <taxon>Dikarya</taxon>
        <taxon>Ascomycota</taxon>
        <taxon>Pezizomycotina</taxon>
        <taxon>Sordariomycetes</taxon>
        <taxon>Hypocreomycetidae</taxon>
        <taxon>Glomerellales</taxon>
        <taxon>Glomerellaceae</taxon>
        <taxon>Colletotrichum</taxon>
    </lineage>
</organism>
<feature type="domain" description="SWIM-type" evidence="3">
    <location>
        <begin position="99"/>
        <end position="142"/>
    </location>
</feature>
<keyword evidence="5" id="KW-1185">Reference proteome</keyword>
<feature type="region of interest" description="Disordered" evidence="2">
    <location>
        <begin position="191"/>
        <end position="231"/>
    </location>
</feature>
<feature type="compositionally biased region" description="Polar residues" evidence="2">
    <location>
        <begin position="1"/>
        <end position="12"/>
    </location>
</feature>
<comment type="caution">
    <text evidence="4">The sequence shown here is derived from an EMBL/GenBank/DDBJ whole genome shotgun (WGS) entry which is preliminary data.</text>
</comment>
<evidence type="ECO:0000313" key="4">
    <source>
        <dbReference type="EMBL" id="OLN94266.1"/>
    </source>
</evidence>
<keyword evidence="1" id="KW-0862">Zinc</keyword>
<keyword evidence="1" id="KW-0479">Metal-binding</keyword>
<feature type="compositionally biased region" description="Low complexity" evidence="2">
    <location>
        <begin position="15"/>
        <end position="26"/>
    </location>
</feature>
<dbReference type="EMBL" id="MPGH01000044">
    <property type="protein sequence ID" value="OLN94266.1"/>
    <property type="molecule type" value="Genomic_DNA"/>
</dbReference>
<feature type="compositionally biased region" description="Basic and acidic residues" evidence="2">
    <location>
        <begin position="492"/>
        <end position="501"/>
    </location>
</feature>
<protein>
    <recommendedName>
        <fullName evidence="3">SWIM-type domain-containing protein</fullName>
    </recommendedName>
</protein>
<sequence length="501" mass="55657">MPPTTRSQAQHRQSPDATSDYSSSSDPETDTASSIGENDDDDPTVVHSPTKLAYNLEQLIPEARHLVRETFSDPPRLSIDYCRLKDNVYAFQMTERVHRSIRIGSPGSPYATPKCSCRDQEQHKGEHGPPCEHILWFLDQLVKQTLYDHDPTSPLTMTAGGFPEEAGDPFTNISTFHLDILAEGLRCNVVMPESGESPEDHDPESDSDPYFDSDPDLEPGHEHGYRPRPNPCRVQEARELLSAVVAPGSPPGSYRPDLFTEPPPTGKKPLKRRDLEATIFRMLLANDDFFRYFLSQASSTDPVNDPFRKLSQRVDRVLRELDTNSSPSSPPLQHPPEGPRDVAWAAHHITGAITLIRTAIFNRDRPLRPRERTSAAGALIRILAAVADRNRDFAVAPGQPDTRRDRNLYLRLVGDRDQDFVLGVLNLLPPDAAAPFLHHLELVQDQFGVNGAPASYVERFRSLLARVRRAGGVAGASTSAAAGSKRQGQGQVRDRGPKRMK</sequence>
<feature type="compositionally biased region" description="Low complexity" evidence="2">
    <location>
        <begin position="475"/>
        <end position="484"/>
    </location>
</feature>
<evidence type="ECO:0000256" key="1">
    <source>
        <dbReference type="PROSITE-ProRule" id="PRU00325"/>
    </source>
</evidence>
<name>A0A1Q8S102_9PEZI</name>
<proteinExistence type="predicted"/>
<feature type="region of interest" description="Disordered" evidence="2">
    <location>
        <begin position="475"/>
        <end position="501"/>
    </location>
</feature>
<feature type="region of interest" description="Disordered" evidence="2">
    <location>
        <begin position="246"/>
        <end position="270"/>
    </location>
</feature>